<feature type="region of interest" description="Disordered" evidence="1">
    <location>
        <begin position="71"/>
        <end position="109"/>
    </location>
</feature>
<gene>
    <name evidence="2" type="ORF">CEXT_261221</name>
</gene>
<dbReference type="EMBL" id="BPLR01012085">
    <property type="protein sequence ID" value="GIY51222.1"/>
    <property type="molecule type" value="Genomic_DNA"/>
</dbReference>
<accession>A0AAV4U0F9</accession>
<evidence type="ECO:0000313" key="2">
    <source>
        <dbReference type="EMBL" id="GIY51222.1"/>
    </source>
</evidence>
<evidence type="ECO:0000313" key="3">
    <source>
        <dbReference type="Proteomes" id="UP001054945"/>
    </source>
</evidence>
<organism evidence="2 3">
    <name type="scientific">Caerostris extrusa</name>
    <name type="common">Bark spider</name>
    <name type="synonym">Caerostris bankana</name>
    <dbReference type="NCBI Taxonomy" id="172846"/>
    <lineage>
        <taxon>Eukaryota</taxon>
        <taxon>Metazoa</taxon>
        <taxon>Ecdysozoa</taxon>
        <taxon>Arthropoda</taxon>
        <taxon>Chelicerata</taxon>
        <taxon>Arachnida</taxon>
        <taxon>Araneae</taxon>
        <taxon>Araneomorphae</taxon>
        <taxon>Entelegynae</taxon>
        <taxon>Araneoidea</taxon>
        <taxon>Araneidae</taxon>
        <taxon>Caerostris</taxon>
    </lineage>
</organism>
<keyword evidence="3" id="KW-1185">Reference proteome</keyword>
<reference evidence="2 3" key="1">
    <citation type="submission" date="2021-06" db="EMBL/GenBank/DDBJ databases">
        <title>Caerostris extrusa draft genome.</title>
        <authorList>
            <person name="Kono N."/>
            <person name="Arakawa K."/>
        </authorList>
    </citation>
    <scope>NUCLEOTIDE SEQUENCE [LARGE SCALE GENOMIC DNA]</scope>
</reference>
<dbReference type="Proteomes" id="UP001054945">
    <property type="component" value="Unassembled WGS sequence"/>
</dbReference>
<name>A0AAV4U0F9_CAEEX</name>
<comment type="caution">
    <text evidence="2">The sequence shown here is derived from an EMBL/GenBank/DDBJ whole genome shotgun (WGS) entry which is preliminary data.</text>
</comment>
<dbReference type="AlphaFoldDB" id="A0AAV4U0F9"/>
<proteinExistence type="predicted"/>
<protein>
    <submittedName>
        <fullName evidence="2">Uncharacterized protein</fullName>
    </submittedName>
</protein>
<sequence>MYIEQMDNATEVMRHLLPCNKTGSLRADLHVSVGAGATCPAHARNEDILSDSLSWKPELIHLFCERVASHGAPTIPHQQQQQQPGHSTATGAASMLHDEWTQSSPARSSPQRLTLSRHYLWRIIRRYSS</sequence>
<evidence type="ECO:0000256" key="1">
    <source>
        <dbReference type="SAM" id="MobiDB-lite"/>
    </source>
</evidence>